<dbReference type="EMBL" id="PP511688">
    <property type="protein sequence ID" value="XCD06572.1"/>
    <property type="molecule type" value="Genomic_DNA"/>
</dbReference>
<accession>A0AAU8B4F9</accession>
<organism evidence="1">
    <name type="scientific">Dulem virus 53</name>
    <dbReference type="NCBI Taxonomy" id="3145764"/>
    <lineage>
        <taxon>Viruses</taxon>
        <taxon>Monodnaviria</taxon>
        <taxon>Loebvirae</taxon>
        <taxon>Hofneiviricota</taxon>
        <taxon>Faserviricetes</taxon>
        <taxon>Tubulavirales</taxon>
        <taxon>Inoviridae</taxon>
        <taxon>Inovirus</taxon>
    </lineage>
</organism>
<sequence>MTERTYQEDVRFFIENYLISIKKNLRTKKWVLIAEFKGEKYKFTQDFYGDVIAIAVNTILYNTI</sequence>
<reference evidence="1" key="1">
    <citation type="submission" date="2024-03" db="EMBL/GenBank/DDBJ databases">
        <title>Diverse circular DNA viruses in blood, oral, and fecal samples of captive lemurs.</title>
        <authorList>
            <person name="Paietta E.N."/>
            <person name="Kraberger S."/>
            <person name="Lund M.C."/>
            <person name="Custer J.M."/>
            <person name="Vargas K.M."/>
            <person name="Ehmke E.E."/>
            <person name="Yoder A.D."/>
            <person name="Varsani A."/>
        </authorList>
    </citation>
    <scope>NUCLEOTIDE SEQUENCE</scope>
    <source>
        <strain evidence="1">Duke_25SF_59</strain>
    </source>
</reference>
<proteinExistence type="predicted"/>
<evidence type="ECO:0000313" key="1">
    <source>
        <dbReference type="EMBL" id="XCD06572.1"/>
    </source>
</evidence>
<protein>
    <submittedName>
        <fullName evidence="1">Uncharacterized protein</fullName>
    </submittedName>
</protein>
<name>A0AAU8B4F9_9VIRU</name>